<dbReference type="Pfam" id="PF03992">
    <property type="entry name" value="ABM"/>
    <property type="match status" value="1"/>
</dbReference>
<feature type="domain" description="ABM" evidence="1">
    <location>
        <begin position="8"/>
        <end position="97"/>
    </location>
</feature>
<evidence type="ECO:0000313" key="3">
    <source>
        <dbReference type="Proteomes" id="UP000186336"/>
    </source>
</evidence>
<organism evidence="2 3">
    <name type="scientific">Tateyamaria omphalii</name>
    <dbReference type="NCBI Taxonomy" id="299262"/>
    <lineage>
        <taxon>Bacteria</taxon>
        <taxon>Pseudomonadati</taxon>
        <taxon>Pseudomonadota</taxon>
        <taxon>Alphaproteobacteria</taxon>
        <taxon>Rhodobacterales</taxon>
        <taxon>Roseobacteraceae</taxon>
        <taxon>Tateyamaria</taxon>
    </lineage>
</organism>
<evidence type="ECO:0000313" key="2">
    <source>
        <dbReference type="EMBL" id="APX12234.1"/>
    </source>
</evidence>
<dbReference type="AlphaFoldDB" id="A0A1P8MW00"/>
<dbReference type="PANTHER" id="PTHR33336">
    <property type="entry name" value="QUINOL MONOOXYGENASE YGIN-RELATED"/>
    <property type="match status" value="1"/>
</dbReference>
<dbReference type="Gene3D" id="3.30.70.100">
    <property type="match status" value="1"/>
</dbReference>
<dbReference type="InterPro" id="IPR011008">
    <property type="entry name" value="Dimeric_a/b-barrel"/>
</dbReference>
<dbReference type="InterPro" id="IPR050744">
    <property type="entry name" value="AI-2_Isomerase_LsrG"/>
</dbReference>
<proteinExistence type="predicted"/>
<reference evidence="2 3" key="1">
    <citation type="submission" date="2017-01" db="EMBL/GenBank/DDBJ databases">
        <title>Complete genome of Tateyamaria omphalii DOK1-4 isolated from seawater in Dokdo.</title>
        <authorList>
            <person name="Kim J.H."/>
            <person name="Chi W.-J."/>
        </authorList>
    </citation>
    <scope>NUCLEOTIDE SEQUENCE [LARGE SCALE GENOMIC DNA]</scope>
    <source>
        <strain evidence="2 3">DOK1-4</strain>
    </source>
</reference>
<evidence type="ECO:0000259" key="1">
    <source>
        <dbReference type="PROSITE" id="PS51725"/>
    </source>
</evidence>
<keyword evidence="3" id="KW-1185">Reference proteome</keyword>
<dbReference type="EMBL" id="CP019312">
    <property type="protein sequence ID" value="APX12234.1"/>
    <property type="molecule type" value="Genomic_DNA"/>
</dbReference>
<dbReference type="KEGG" id="tom:BWR18_11500"/>
<accession>A0A1P8MW00</accession>
<dbReference type="InterPro" id="IPR007138">
    <property type="entry name" value="ABM_dom"/>
</dbReference>
<name>A0A1P8MW00_9RHOB</name>
<dbReference type="PANTHER" id="PTHR33336:SF3">
    <property type="entry name" value="ABM DOMAIN-CONTAINING PROTEIN"/>
    <property type="match status" value="1"/>
</dbReference>
<dbReference type="SUPFAM" id="SSF54909">
    <property type="entry name" value="Dimeric alpha+beta barrel"/>
    <property type="match status" value="1"/>
</dbReference>
<gene>
    <name evidence="2" type="ORF">BWR18_11500</name>
</gene>
<dbReference type="Proteomes" id="UP000186336">
    <property type="component" value="Chromosome"/>
</dbReference>
<dbReference type="GO" id="GO:0003824">
    <property type="term" value="F:catalytic activity"/>
    <property type="evidence" value="ECO:0007669"/>
    <property type="project" value="TreeGrafter"/>
</dbReference>
<sequence length="101" mass="11542">MEDTMSELSIFATIRPKPEHRADALAAIHSVLDATRAEPGCRRFELNVDAGADDALYLVETWQDDAALETHYAQDYIREVFAAYETWLTEPVQIVRMRREG</sequence>
<dbReference type="STRING" id="299262.BWR18_11500"/>
<dbReference type="PROSITE" id="PS51725">
    <property type="entry name" value="ABM"/>
    <property type="match status" value="1"/>
</dbReference>
<protein>
    <recommendedName>
        <fullName evidence="1">ABM domain-containing protein</fullName>
    </recommendedName>
</protein>